<evidence type="ECO:0000256" key="9">
    <source>
        <dbReference type="ARBA" id="ARBA00022764"/>
    </source>
</evidence>
<evidence type="ECO:0000256" key="1">
    <source>
        <dbReference type="ARBA" id="ARBA00001772"/>
    </source>
</evidence>
<gene>
    <name evidence="17" type="ORF">BAR1_03930</name>
</gene>
<dbReference type="OrthoDB" id="9758917at2"/>
<reference evidence="17 18" key="1">
    <citation type="submission" date="2018-09" db="EMBL/GenBank/DDBJ databases">
        <title>Profundibacter amoris BAR1 gen. nov., sp. nov., a new member of the Roseobacter clade isolated at Lokis Castle Vent Field on the Arctic Mid-Oceanic Ridge.</title>
        <authorList>
            <person name="Le Moine Bauer S."/>
            <person name="Sjoeberg A.G."/>
            <person name="L'Haridon S."/>
            <person name="Stokke R."/>
            <person name="Roalkvam I."/>
            <person name="Steen I.H."/>
            <person name="Dahle H."/>
        </authorList>
    </citation>
    <scope>NUCLEOTIDE SEQUENCE [LARGE SCALE GENOMIC DNA]</scope>
    <source>
        <strain evidence="17 18">BAR1</strain>
    </source>
</reference>
<dbReference type="CDD" id="cd10839">
    <property type="entry name" value="cpPDZ1_DegP-like"/>
    <property type="match status" value="1"/>
</dbReference>
<dbReference type="PANTHER" id="PTHR22939">
    <property type="entry name" value="SERINE PROTEASE FAMILY S1C HTRA-RELATED"/>
    <property type="match status" value="1"/>
</dbReference>
<evidence type="ECO:0000256" key="2">
    <source>
        <dbReference type="ARBA" id="ARBA00004418"/>
    </source>
</evidence>
<evidence type="ECO:0000259" key="16">
    <source>
        <dbReference type="PROSITE" id="PS50106"/>
    </source>
</evidence>
<feature type="binding site" evidence="15">
    <location>
        <position position="95"/>
    </location>
    <ligand>
        <name>substrate</name>
    </ligand>
</feature>
<sequence>MLLVLQAVMAHARSGPDSFADLAERISPSVVNITTTTTIAAPMGQGPVVPEGSPFEDFFRDFMDRGGNGAPPRRSQALGSGFVISEDGYIVTNNHVIAEADEIEIEFFSGEVLPAKLIGRDPKVDIALLKVESDKPLPFVSFGDSDIMRVGDWVMAMGNPLGQGFSVSAGIISARNRELSGTYDDYLQTDAAINRGNSGGPLFNMDGEVIGVNTAILSPNGGSIGIGFSMASNVVTRVVDQLKEFGETRRGWLGVRIQDVTDDVAEALGLDKAAGALVTDVPEGPAAEAGIKSGDVITAFDGVPVPNTRALVRQVGNTQVGKEVRVVVLRDGKTQTLKITLGRRETAEGDVPASESETPQAPVEKGVLGLIVTSMTDELRQQLGLPEDAQGLVVKDVDEASQAFEKGLRAGDVITEAGQQKVATVADLEARIADAKEAGRKSLLLLVRRAGEPRFVALSLQ</sequence>
<keyword evidence="7" id="KW-0732">Signal</keyword>
<dbReference type="InterPro" id="IPR036034">
    <property type="entry name" value="PDZ_sf"/>
</dbReference>
<comment type="similarity">
    <text evidence="3">Belongs to the peptidase S1C family.</text>
</comment>
<feature type="binding site" evidence="15">
    <location>
        <begin position="196"/>
        <end position="198"/>
    </location>
    <ligand>
        <name>substrate</name>
    </ligand>
</feature>
<feature type="domain" description="PDZ" evidence="16">
    <location>
        <begin position="242"/>
        <end position="307"/>
    </location>
</feature>
<evidence type="ECO:0000256" key="3">
    <source>
        <dbReference type="ARBA" id="ARBA00010541"/>
    </source>
</evidence>
<evidence type="ECO:0000256" key="10">
    <source>
        <dbReference type="ARBA" id="ARBA00022801"/>
    </source>
</evidence>
<feature type="active site" description="Charge relay system" evidence="14">
    <location>
        <position position="198"/>
    </location>
</feature>
<feature type="domain" description="PDZ" evidence="16">
    <location>
        <begin position="364"/>
        <end position="450"/>
    </location>
</feature>
<dbReference type="InterPro" id="IPR011782">
    <property type="entry name" value="Pept_S1C_Do"/>
</dbReference>
<dbReference type="GO" id="GO:0004252">
    <property type="term" value="F:serine-type endopeptidase activity"/>
    <property type="evidence" value="ECO:0007669"/>
    <property type="project" value="InterPro"/>
</dbReference>
<dbReference type="Gene3D" id="2.30.42.10">
    <property type="match status" value="2"/>
</dbReference>
<dbReference type="Gene3D" id="2.40.10.120">
    <property type="match status" value="1"/>
</dbReference>
<feature type="binding site" evidence="15">
    <location>
        <position position="125"/>
    </location>
    <ligand>
        <name>substrate</name>
    </ligand>
</feature>
<dbReference type="GO" id="GO:0006508">
    <property type="term" value="P:proteolysis"/>
    <property type="evidence" value="ECO:0007669"/>
    <property type="project" value="UniProtKB-KW"/>
</dbReference>
<evidence type="ECO:0000256" key="12">
    <source>
        <dbReference type="ARBA" id="ARBA00023016"/>
    </source>
</evidence>
<evidence type="ECO:0000256" key="8">
    <source>
        <dbReference type="ARBA" id="ARBA00022737"/>
    </source>
</evidence>
<protein>
    <recommendedName>
        <fullName evidence="5">Probable periplasmic serine endoprotease DegP-like</fullName>
        <ecNumber evidence="4">3.4.21.107</ecNumber>
    </recommendedName>
    <alternativeName>
        <fullName evidence="13">Protease Do</fullName>
    </alternativeName>
</protein>
<feature type="active site" description="Charge relay system" evidence="14">
    <location>
        <position position="125"/>
    </location>
</feature>
<dbReference type="InterPro" id="IPR009003">
    <property type="entry name" value="Peptidase_S1_PA"/>
</dbReference>
<evidence type="ECO:0000313" key="17">
    <source>
        <dbReference type="EMBL" id="AXX99681.1"/>
    </source>
</evidence>
<dbReference type="AlphaFoldDB" id="A0A347ULF3"/>
<evidence type="ECO:0000256" key="13">
    <source>
        <dbReference type="ARBA" id="ARBA00032850"/>
    </source>
</evidence>
<keyword evidence="10" id="KW-0378">Hydrolase</keyword>
<dbReference type="Proteomes" id="UP000261704">
    <property type="component" value="Chromosome"/>
</dbReference>
<dbReference type="Pfam" id="PF13365">
    <property type="entry name" value="Trypsin_2"/>
    <property type="match status" value="1"/>
</dbReference>
<dbReference type="SUPFAM" id="SSF50494">
    <property type="entry name" value="Trypsin-like serine proteases"/>
    <property type="match status" value="1"/>
</dbReference>
<feature type="active site" description="Charge relay system" evidence="14">
    <location>
        <position position="95"/>
    </location>
</feature>
<evidence type="ECO:0000256" key="6">
    <source>
        <dbReference type="ARBA" id="ARBA00022670"/>
    </source>
</evidence>
<name>A0A347ULF3_9RHOB</name>
<dbReference type="EC" id="3.4.21.107" evidence="4"/>
<dbReference type="EMBL" id="CP032125">
    <property type="protein sequence ID" value="AXX99681.1"/>
    <property type="molecule type" value="Genomic_DNA"/>
</dbReference>
<keyword evidence="6 17" id="KW-0645">Protease</keyword>
<keyword evidence="12" id="KW-0346">Stress response</keyword>
<keyword evidence="9" id="KW-0574">Periplasm</keyword>
<evidence type="ECO:0000256" key="7">
    <source>
        <dbReference type="ARBA" id="ARBA00022729"/>
    </source>
</evidence>
<dbReference type="SMART" id="SM00228">
    <property type="entry name" value="PDZ"/>
    <property type="match status" value="2"/>
</dbReference>
<comment type="subcellular location">
    <subcellularLocation>
        <location evidence="2">Periplasm</location>
    </subcellularLocation>
</comment>
<dbReference type="PROSITE" id="PS50106">
    <property type="entry name" value="PDZ"/>
    <property type="match status" value="2"/>
</dbReference>
<comment type="catalytic activity">
    <reaction evidence="1">
        <text>Acts on substrates that are at least partially unfolded. The cleavage site P1 residue is normally between a pair of hydrophobic residues, such as Val-|-Val.</text>
        <dbReference type="EC" id="3.4.21.107"/>
    </reaction>
</comment>
<dbReference type="GO" id="GO:0042597">
    <property type="term" value="C:periplasmic space"/>
    <property type="evidence" value="ECO:0007669"/>
    <property type="project" value="UniProtKB-SubCell"/>
</dbReference>
<dbReference type="SUPFAM" id="SSF50156">
    <property type="entry name" value="PDZ domain-like"/>
    <property type="match status" value="2"/>
</dbReference>
<keyword evidence="18" id="KW-1185">Reference proteome</keyword>
<dbReference type="PANTHER" id="PTHR22939:SF130">
    <property type="entry name" value="PERIPLASMIC SERINE ENDOPROTEASE DEGP-LIKE-RELATED"/>
    <property type="match status" value="1"/>
</dbReference>
<proteinExistence type="inferred from homology"/>
<evidence type="ECO:0000256" key="11">
    <source>
        <dbReference type="ARBA" id="ARBA00022825"/>
    </source>
</evidence>
<accession>A0A347ULF3</accession>
<dbReference type="KEGG" id="pamo:BAR1_03930"/>
<evidence type="ECO:0000256" key="15">
    <source>
        <dbReference type="PIRSR" id="PIRSR611782-2"/>
    </source>
</evidence>
<keyword evidence="11" id="KW-0720">Serine protease</keyword>
<dbReference type="PRINTS" id="PR00834">
    <property type="entry name" value="PROTEASES2C"/>
</dbReference>
<evidence type="ECO:0000256" key="5">
    <source>
        <dbReference type="ARBA" id="ARBA00013958"/>
    </source>
</evidence>
<dbReference type="NCBIfam" id="TIGR02037">
    <property type="entry name" value="degP_htrA_DO"/>
    <property type="match status" value="1"/>
</dbReference>
<dbReference type="InterPro" id="IPR001940">
    <property type="entry name" value="Peptidase_S1C"/>
</dbReference>
<evidence type="ECO:0000256" key="14">
    <source>
        <dbReference type="PIRSR" id="PIRSR611782-1"/>
    </source>
</evidence>
<organism evidence="17 18">
    <name type="scientific">Profundibacter amoris</name>
    <dbReference type="NCBI Taxonomy" id="2171755"/>
    <lineage>
        <taxon>Bacteria</taxon>
        <taxon>Pseudomonadati</taxon>
        <taxon>Pseudomonadota</taxon>
        <taxon>Alphaproteobacteria</taxon>
        <taxon>Rhodobacterales</taxon>
        <taxon>Paracoccaceae</taxon>
        <taxon>Profundibacter</taxon>
    </lineage>
</organism>
<evidence type="ECO:0000313" key="18">
    <source>
        <dbReference type="Proteomes" id="UP000261704"/>
    </source>
</evidence>
<dbReference type="Pfam" id="PF13180">
    <property type="entry name" value="PDZ_2"/>
    <property type="match status" value="2"/>
</dbReference>
<evidence type="ECO:0000256" key="4">
    <source>
        <dbReference type="ARBA" id="ARBA00013035"/>
    </source>
</evidence>
<keyword evidence="8" id="KW-0677">Repeat</keyword>
<dbReference type="InterPro" id="IPR001478">
    <property type="entry name" value="PDZ"/>
</dbReference>